<evidence type="ECO:0000313" key="2">
    <source>
        <dbReference type="Proteomes" id="UP001597045"/>
    </source>
</evidence>
<gene>
    <name evidence="1" type="ORF">ACFQ1S_06050</name>
</gene>
<proteinExistence type="predicted"/>
<dbReference type="InterPro" id="IPR029062">
    <property type="entry name" value="Class_I_gatase-like"/>
</dbReference>
<comment type="caution">
    <text evidence="1">The sequence shown here is derived from an EMBL/GenBank/DDBJ whole genome shotgun (WGS) entry which is preliminary data.</text>
</comment>
<reference evidence="2" key="1">
    <citation type="journal article" date="2019" name="Int. J. Syst. Evol. Microbiol.">
        <title>The Global Catalogue of Microorganisms (GCM) 10K type strain sequencing project: providing services to taxonomists for standard genome sequencing and annotation.</title>
        <authorList>
            <consortium name="The Broad Institute Genomics Platform"/>
            <consortium name="The Broad Institute Genome Sequencing Center for Infectious Disease"/>
            <person name="Wu L."/>
            <person name="Ma J."/>
        </authorList>
    </citation>
    <scope>NUCLEOTIDE SEQUENCE [LARGE SCALE GENOMIC DNA]</scope>
    <source>
        <strain evidence="2">JCM 31486</strain>
    </source>
</reference>
<name>A0ABW3M3S6_9PSEU</name>
<keyword evidence="2" id="KW-1185">Reference proteome</keyword>
<dbReference type="SUPFAM" id="SSF52317">
    <property type="entry name" value="Class I glutamine amidotransferase-like"/>
    <property type="match status" value="1"/>
</dbReference>
<accession>A0ABW3M3S6</accession>
<feature type="non-terminal residue" evidence="1">
    <location>
        <position position="1"/>
    </location>
</feature>
<organism evidence="1 2">
    <name type="scientific">Kibdelosporangium lantanae</name>
    <dbReference type="NCBI Taxonomy" id="1497396"/>
    <lineage>
        <taxon>Bacteria</taxon>
        <taxon>Bacillati</taxon>
        <taxon>Actinomycetota</taxon>
        <taxon>Actinomycetes</taxon>
        <taxon>Pseudonocardiales</taxon>
        <taxon>Pseudonocardiaceae</taxon>
        <taxon>Kibdelosporangium</taxon>
    </lineage>
</organism>
<dbReference type="Proteomes" id="UP001597045">
    <property type="component" value="Unassembled WGS sequence"/>
</dbReference>
<dbReference type="EMBL" id="JBHTIS010000227">
    <property type="protein sequence ID" value="MFD1045183.1"/>
    <property type="molecule type" value="Genomic_DNA"/>
</dbReference>
<dbReference type="Gene3D" id="3.40.50.880">
    <property type="match status" value="1"/>
</dbReference>
<evidence type="ECO:0000313" key="1">
    <source>
        <dbReference type="EMBL" id="MFD1045183.1"/>
    </source>
</evidence>
<protein>
    <submittedName>
        <fullName evidence="1">DJ-1/PfpI family protein</fullName>
    </submittedName>
</protein>
<sequence>CGVTAVDTRVVDDGNLITAGGVTSGLDLGLYLLERFISPQAAIDVGKYFEHERRGTVWAA</sequence>